<dbReference type="AlphaFoldDB" id="G8QYR0"/>
<protein>
    <submittedName>
        <fullName evidence="8">Na+/H+ dicarboxylate symporter</fullName>
    </submittedName>
</protein>
<keyword evidence="3" id="KW-1003">Cell membrane</keyword>
<evidence type="ECO:0000256" key="5">
    <source>
        <dbReference type="ARBA" id="ARBA00022989"/>
    </source>
</evidence>
<dbReference type="KEGG" id="sgp:SpiGrapes_1893"/>
<evidence type="ECO:0000313" key="8">
    <source>
        <dbReference type="EMBL" id="AEV29687.1"/>
    </source>
</evidence>
<evidence type="ECO:0000313" key="9">
    <source>
        <dbReference type="Proteomes" id="UP000005632"/>
    </source>
</evidence>
<dbReference type="RefSeq" id="WP_014270530.1">
    <property type="nucleotide sequence ID" value="NC_016633.1"/>
</dbReference>
<evidence type="ECO:0000256" key="1">
    <source>
        <dbReference type="ARBA" id="ARBA00004651"/>
    </source>
</evidence>
<feature type="transmembrane region" description="Helical" evidence="7">
    <location>
        <begin position="329"/>
        <end position="359"/>
    </location>
</feature>
<keyword evidence="2" id="KW-0813">Transport</keyword>
<dbReference type="STRING" id="158190.SpiGrapes_1893"/>
<gene>
    <name evidence="8" type="ordered locus">SpiGrapes_1893</name>
</gene>
<dbReference type="SUPFAM" id="SSF118215">
    <property type="entry name" value="Proton glutamate symport protein"/>
    <property type="match status" value="1"/>
</dbReference>
<keyword evidence="6 7" id="KW-0472">Membrane</keyword>
<dbReference type="GO" id="GO:0005886">
    <property type="term" value="C:plasma membrane"/>
    <property type="evidence" value="ECO:0007669"/>
    <property type="project" value="UniProtKB-SubCell"/>
</dbReference>
<proteinExistence type="predicted"/>
<feature type="transmembrane region" description="Helical" evidence="7">
    <location>
        <begin position="371"/>
        <end position="394"/>
    </location>
</feature>
<comment type="subcellular location">
    <subcellularLocation>
        <location evidence="1">Cell membrane</location>
        <topology evidence="1">Multi-pass membrane protein</topology>
    </subcellularLocation>
</comment>
<feature type="transmembrane region" description="Helical" evidence="7">
    <location>
        <begin position="295"/>
        <end position="317"/>
    </location>
</feature>
<dbReference type="InterPro" id="IPR036458">
    <property type="entry name" value="Na:dicarbo_symporter_sf"/>
</dbReference>
<feature type="transmembrane region" description="Helical" evidence="7">
    <location>
        <begin position="134"/>
        <end position="158"/>
    </location>
</feature>
<keyword evidence="9" id="KW-1185">Reference proteome</keyword>
<name>G8QYR0_SPHPG</name>
<feature type="transmembrane region" description="Helical" evidence="7">
    <location>
        <begin position="179"/>
        <end position="202"/>
    </location>
</feature>
<keyword evidence="4 7" id="KW-0812">Transmembrane</keyword>
<accession>G8QYR0</accession>
<feature type="transmembrane region" description="Helical" evidence="7">
    <location>
        <begin position="75"/>
        <end position="96"/>
    </location>
</feature>
<keyword evidence="5 7" id="KW-1133">Transmembrane helix</keyword>
<dbReference type="Proteomes" id="UP000005632">
    <property type="component" value="Chromosome"/>
</dbReference>
<evidence type="ECO:0000256" key="2">
    <source>
        <dbReference type="ARBA" id="ARBA00022448"/>
    </source>
</evidence>
<dbReference type="GO" id="GO:0015293">
    <property type="term" value="F:symporter activity"/>
    <property type="evidence" value="ECO:0007669"/>
    <property type="project" value="UniProtKB-KW"/>
</dbReference>
<reference evidence="8 9" key="1">
    <citation type="submission" date="2011-11" db="EMBL/GenBank/DDBJ databases">
        <title>Complete sequence of Spirochaeta sp. grapes.</title>
        <authorList>
            <consortium name="US DOE Joint Genome Institute"/>
            <person name="Lucas S."/>
            <person name="Han J."/>
            <person name="Lapidus A."/>
            <person name="Cheng J.-F."/>
            <person name="Goodwin L."/>
            <person name="Pitluck S."/>
            <person name="Peters L."/>
            <person name="Ovchinnikova G."/>
            <person name="Munk A.C."/>
            <person name="Detter J.C."/>
            <person name="Han C."/>
            <person name="Tapia R."/>
            <person name="Land M."/>
            <person name="Hauser L."/>
            <person name="Kyrpides N."/>
            <person name="Ivanova N."/>
            <person name="Pagani I."/>
            <person name="Ritalahtilisa K."/>
            <person name="Loeffler F."/>
            <person name="Woyke T."/>
        </authorList>
    </citation>
    <scope>NUCLEOTIDE SEQUENCE [LARGE SCALE GENOMIC DNA]</scope>
    <source>
        <strain evidence="9">ATCC BAA-1885 / DSM 22778 / Grapes</strain>
    </source>
</reference>
<dbReference type="PANTHER" id="PTHR42865">
    <property type="entry name" value="PROTON/GLUTAMATE-ASPARTATE SYMPORTER"/>
    <property type="match status" value="1"/>
</dbReference>
<evidence type="ECO:0000256" key="3">
    <source>
        <dbReference type="ARBA" id="ARBA00022475"/>
    </source>
</evidence>
<dbReference type="EMBL" id="CP003155">
    <property type="protein sequence ID" value="AEV29687.1"/>
    <property type="molecule type" value="Genomic_DNA"/>
</dbReference>
<feature type="transmembrane region" description="Helical" evidence="7">
    <location>
        <begin position="217"/>
        <end position="240"/>
    </location>
</feature>
<dbReference type="Pfam" id="PF00375">
    <property type="entry name" value="SDF"/>
    <property type="match status" value="1"/>
</dbReference>
<evidence type="ECO:0000256" key="6">
    <source>
        <dbReference type="ARBA" id="ARBA00023136"/>
    </source>
</evidence>
<organism evidence="8 9">
    <name type="scientific">Sphaerochaeta pleomorpha (strain ATCC BAA-1885 / DSM 22778 / Grapes)</name>
    <dbReference type="NCBI Taxonomy" id="158190"/>
    <lineage>
        <taxon>Bacteria</taxon>
        <taxon>Pseudomonadati</taxon>
        <taxon>Spirochaetota</taxon>
        <taxon>Spirochaetia</taxon>
        <taxon>Spirochaetales</taxon>
        <taxon>Sphaerochaetaceae</taxon>
        <taxon>Sphaerochaeta</taxon>
    </lineage>
</organism>
<dbReference type="HOGENOM" id="CLU_662052_0_0_12"/>
<evidence type="ECO:0000256" key="7">
    <source>
        <dbReference type="SAM" id="Phobius"/>
    </source>
</evidence>
<sequence length="415" mass="44959">MKTWITYLAATALGLAATLLFGDMETFRQAMYTITALFVQVGGFVLIPLVFFGFSSGIASLRKDAKGAVFARTSILWSIISTLLLAICGALAFRLFPVSFPASSTAGTDPSVIKTVASQSISTLFNSMLPVNPFYSLSSAESFLLPVLVIACIFGYFLKPNVEVIRPAYVTMNSLSETMFRLARSYAMIGHFFIFFASSYWFSRLQAEGTIFVSAKFLLLLMIATVIVVLGILPLLFSLLTKFKVNPYRLIYRMLSPAIAALFTGSIFFTSPMTISLSRHNLGCQKRVSATAVPLYTLIGRGGSAMVATASISSLLYAALGTIPTGKVLLFVALCCAGVSYASSLYLGYEVFFIAIIALKWLKIDLYGAEMTLIGIMPLLNGIGVLIDSFVAALGTSYTCQRMGTRVETAYPDII</sequence>
<dbReference type="Gene3D" id="1.10.3860.10">
    <property type="entry name" value="Sodium:dicarboxylate symporter"/>
    <property type="match status" value="1"/>
</dbReference>
<feature type="transmembrane region" description="Helical" evidence="7">
    <location>
        <begin position="32"/>
        <end position="54"/>
    </location>
</feature>
<dbReference type="PANTHER" id="PTHR42865:SF7">
    <property type="entry name" value="PROTON_GLUTAMATE-ASPARTATE SYMPORTER"/>
    <property type="match status" value="1"/>
</dbReference>
<feature type="transmembrane region" description="Helical" evidence="7">
    <location>
        <begin position="252"/>
        <end position="275"/>
    </location>
</feature>
<dbReference type="InterPro" id="IPR001991">
    <property type="entry name" value="Na-dicarboxylate_symporter"/>
</dbReference>
<dbReference type="eggNOG" id="COG1301">
    <property type="taxonomic scope" value="Bacteria"/>
</dbReference>
<dbReference type="OrthoDB" id="368112at2"/>
<evidence type="ECO:0000256" key="4">
    <source>
        <dbReference type="ARBA" id="ARBA00022692"/>
    </source>
</evidence>